<gene>
    <name evidence="3" type="ORF">Rhopal_007639-T1</name>
</gene>
<dbReference type="Proteomes" id="UP001342314">
    <property type="component" value="Unassembled WGS sequence"/>
</dbReference>
<evidence type="ECO:0000256" key="1">
    <source>
        <dbReference type="SAM" id="Coils"/>
    </source>
</evidence>
<feature type="compositionally biased region" description="Basic and acidic residues" evidence="2">
    <location>
        <begin position="21"/>
        <end position="34"/>
    </location>
</feature>
<feature type="compositionally biased region" description="Low complexity" evidence="2">
    <location>
        <begin position="1"/>
        <end position="20"/>
    </location>
</feature>
<protein>
    <submittedName>
        <fullName evidence="3">Uncharacterized protein</fullName>
    </submittedName>
</protein>
<dbReference type="EMBL" id="BQKY01000017">
    <property type="protein sequence ID" value="GJN94556.1"/>
    <property type="molecule type" value="Genomic_DNA"/>
</dbReference>
<name>A0AAV5GYG9_9BASI</name>
<feature type="coiled-coil region" evidence="1">
    <location>
        <begin position="844"/>
        <end position="878"/>
    </location>
</feature>
<accession>A0AAV5GYG9</accession>
<feature type="compositionally biased region" description="Low complexity" evidence="2">
    <location>
        <begin position="919"/>
        <end position="931"/>
    </location>
</feature>
<dbReference type="AlphaFoldDB" id="A0AAV5GYG9"/>
<sequence>MSFTGPSPSGSSAPSSPQKNSPDKGRNNKRDRDQANLSADEDDTERDEDESDEDEDKDEDEDEEEEGAESVKTKRKGKAKKKDDRPAKKKRRTAGQEADETQDDDPLDLHDMHAFTGPEARAKIQVGNGTLFKAYPYQMVDHSLNQRSLSSTGIGEQKRRADEVDGLVNALSASGVYVPHLAKHALEVEGQTDPCHWRRWIGSPEVQKAVSKCSPEIQALAKELADIQDDAALQARLDSLVEETLAPGATAAAGAPADDATSSASPTLHPLLPFGVVAGVHRVLAAPRLWDFHQFAPELRYHTVKVYRPKALDELTATERVRLANEENLVRPGKTYDLVESVKGLYARGGKVSTEYFVGAVKTTESIIDRKEHAQLSMIMRDAACVEFRQALIEGTVDSAYLHEILLKKSAMESCSWSGGLMLFSICLRAHTHFWALLSRLLVEAAKQNTFITSGDPAKVGQRYVELALKLVPSVALDEDLPSVNGDDNDACLGRLETAGKKAKGKGKAQAGKQSGGSAKLPHVEDIEALQTAIERLATYLDKSDKGDQRRSLLAAAAAPQLLKAEAFQAGAAWPKTAADIDRMSVHWHAPDADHLFKHWKEVWAVYKVAVVAPLVRAVHQQGKPVAQPKGLQHFWRDLGAAKSGGRKTTADAEAAKKSDFKELPSPKQLEKTWQRSGWVGCSEQLGWDEGTAKALAVAIAPNDPRLIAQLLAAASGKAKQRELAEAGAFAPLWSSPLVEPLKEKVAQIGNFGMGREKLTAALKAIETREMDLFPKNKKATTSVTKATDELCAKLSEAETGKFVCETMLRLVAGDRLYTMVAKDPSLLDNVRQGFFTHATTGVRGVLTEERTRLKDRKKALKEEAEDFVGEKEAVDERLKVLDEVVTRMTKPDIATVLDEADGSRPLTRARTAIHRDAPPATGDAPPATGGSTSESVRLSVPLD</sequence>
<organism evidence="3 4">
    <name type="scientific">Rhodotorula paludigena</name>
    <dbReference type="NCBI Taxonomy" id="86838"/>
    <lineage>
        <taxon>Eukaryota</taxon>
        <taxon>Fungi</taxon>
        <taxon>Dikarya</taxon>
        <taxon>Basidiomycota</taxon>
        <taxon>Pucciniomycotina</taxon>
        <taxon>Microbotryomycetes</taxon>
        <taxon>Sporidiobolales</taxon>
        <taxon>Sporidiobolaceae</taxon>
        <taxon>Rhodotorula</taxon>
    </lineage>
</organism>
<keyword evidence="4" id="KW-1185">Reference proteome</keyword>
<evidence type="ECO:0000313" key="3">
    <source>
        <dbReference type="EMBL" id="GJN94556.1"/>
    </source>
</evidence>
<feature type="region of interest" description="Disordered" evidence="2">
    <location>
        <begin position="1"/>
        <end position="110"/>
    </location>
</feature>
<reference evidence="3 4" key="1">
    <citation type="submission" date="2021-12" db="EMBL/GenBank/DDBJ databases">
        <title>High titer production of polyol ester of fatty acids by Rhodotorula paludigena BS15 towards product separation-free biomass refinery.</title>
        <authorList>
            <person name="Mano J."/>
            <person name="Ono H."/>
            <person name="Tanaka T."/>
            <person name="Naito K."/>
            <person name="Sushida H."/>
            <person name="Ike M."/>
            <person name="Tokuyasu K."/>
            <person name="Kitaoka M."/>
        </authorList>
    </citation>
    <scope>NUCLEOTIDE SEQUENCE [LARGE SCALE GENOMIC DNA]</scope>
    <source>
        <strain evidence="3 4">BS15</strain>
    </source>
</reference>
<feature type="region of interest" description="Disordered" evidence="2">
    <location>
        <begin position="900"/>
        <end position="944"/>
    </location>
</feature>
<feature type="compositionally biased region" description="Acidic residues" evidence="2">
    <location>
        <begin position="39"/>
        <end position="68"/>
    </location>
</feature>
<evidence type="ECO:0000256" key="2">
    <source>
        <dbReference type="SAM" id="MobiDB-lite"/>
    </source>
</evidence>
<keyword evidence="1" id="KW-0175">Coiled coil</keyword>
<feature type="compositionally biased region" description="Acidic residues" evidence="2">
    <location>
        <begin position="97"/>
        <end position="106"/>
    </location>
</feature>
<evidence type="ECO:0000313" key="4">
    <source>
        <dbReference type="Proteomes" id="UP001342314"/>
    </source>
</evidence>
<proteinExistence type="predicted"/>
<comment type="caution">
    <text evidence="3">The sequence shown here is derived from an EMBL/GenBank/DDBJ whole genome shotgun (WGS) entry which is preliminary data.</text>
</comment>